<evidence type="ECO:0000259" key="1">
    <source>
        <dbReference type="Pfam" id="PF20356"/>
    </source>
</evidence>
<name>A0A653K4U3_9GAMM</name>
<dbReference type="AlphaFoldDB" id="A0A653K4U3"/>
<dbReference type="EMBL" id="CABWKZ010000014">
    <property type="protein sequence ID" value="VXA55316.1"/>
    <property type="molecule type" value="Genomic_DNA"/>
</dbReference>
<feature type="domain" description="DUF6651" evidence="1">
    <location>
        <begin position="121"/>
        <end position="220"/>
    </location>
</feature>
<gene>
    <name evidence="2" type="ORF">ACI8B_210112</name>
</gene>
<dbReference type="RefSeq" id="WP_171519253.1">
    <property type="nucleotide sequence ID" value="NZ_LR732744.1"/>
</dbReference>
<dbReference type="InterPro" id="IPR046593">
    <property type="entry name" value="DUF6651"/>
</dbReference>
<organism evidence="2 3">
    <name type="scientific">Acinetobacter proteolyticus</name>
    <dbReference type="NCBI Taxonomy" id="1776741"/>
    <lineage>
        <taxon>Bacteria</taxon>
        <taxon>Pseudomonadati</taxon>
        <taxon>Pseudomonadota</taxon>
        <taxon>Gammaproteobacteria</taxon>
        <taxon>Moraxellales</taxon>
        <taxon>Moraxellaceae</taxon>
        <taxon>Acinetobacter</taxon>
    </lineage>
</organism>
<protein>
    <recommendedName>
        <fullName evidence="1">DUF6651 domain-containing protein</fullName>
    </recommendedName>
</protein>
<accession>A0A653K4U3</accession>
<proteinExistence type="predicted"/>
<evidence type="ECO:0000313" key="2">
    <source>
        <dbReference type="EMBL" id="VXA55316.1"/>
    </source>
</evidence>
<evidence type="ECO:0000313" key="3">
    <source>
        <dbReference type="Proteomes" id="UP000430404"/>
    </source>
</evidence>
<dbReference type="Proteomes" id="UP000430404">
    <property type="component" value="Unassembled WGS sequence"/>
</dbReference>
<dbReference type="Pfam" id="PF20356">
    <property type="entry name" value="DUF6651"/>
    <property type="match status" value="1"/>
</dbReference>
<sequence>MKLKTTEVNGKSYAELDASGLPIYVHDDGKEVGFDAAQAVGKISSLNAEAKTHREAKEAAEKSLKVFEGLDPEKAKTALQTVANLDAKKLVDAGDIEKVKAELTDALKKSYEPQIQQLTQERDSVQAQLHKELIGGGFARSKFIQEKIAVPADMIQATFGNNFKIEEGKVVAYGIDGQKIYSRTKHGEVADFDEALETLVGGYQHKDSILKGNQSSGGGYGGQGGGGNNNNVGNMGGTIQERQAAIAAKFNLDK</sequence>
<reference evidence="2 3" key="1">
    <citation type="submission" date="2019-10" db="EMBL/GenBank/DDBJ databases">
        <authorList>
            <person name="Karimi E."/>
        </authorList>
    </citation>
    <scope>NUCLEOTIDE SEQUENCE [LARGE SCALE GENOMIC DNA]</scope>
    <source>
        <strain evidence="2">Acinetobacter sp. 8BE</strain>
    </source>
</reference>